<dbReference type="AlphaFoldDB" id="A0A485P9W4"/>
<evidence type="ECO:0000313" key="2">
    <source>
        <dbReference type="EMBL" id="VFV41487.1"/>
    </source>
</evidence>
<dbReference type="GO" id="GO:0003906">
    <property type="term" value="F:DNA-(apurinic or apyrimidinic site) endonuclease activity"/>
    <property type="evidence" value="ECO:0007669"/>
    <property type="project" value="InterPro"/>
</dbReference>
<reference evidence="2 3" key="1">
    <citation type="submission" date="2019-01" db="EMBL/GenBank/DDBJ databases">
        <authorList>
            <person name="Alioto T."/>
            <person name="Alioto T."/>
        </authorList>
    </citation>
    <scope>NUCLEOTIDE SEQUENCE [LARGE SCALE GENOMIC DNA]</scope>
</reference>
<evidence type="ECO:0000313" key="3">
    <source>
        <dbReference type="Proteomes" id="UP000386466"/>
    </source>
</evidence>
<dbReference type="SUPFAM" id="SSF46946">
    <property type="entry name" value="S13-like H2TH domain"/>
    <property type="match status" value="1"/>
</dbReference>
<dbReference type="GO" id="GO:0005634">
    <property type="term" value="C:nucleus"/>
    <property type="evidence" value="ECO:0007669"/>
    <property type="project" value="TreeGrafter"/>
</dbReference>
<dbReference type="PANTHER" id="PTHR22993:SF27">
    <property type="entry name" value="ENDONUCLEASE 8-LIKE 1"/>
    <property type="match status" value="1"/>
</dbReference>
<organism evidence="2 3">
    <name type="scientific">Lynx pardinus</name>
    <name type="common">Iberian lynx</name>
    <name type="synonym">Felis pardina</name>
    <dbReference type="NCBI Taxonomy" id="191816"/>
    <lineage>
        <taxon>Eukaryota</taxon>
        <taxon>Metazoa</taxon>
        <taxon>Chordata</taxon>
        <taxon>Craniata</taxon>
        <taxon>Vertebrata</taxon>
        <taxon>Euteleostomi</taxon>
        <taxon>Mammalia</taxon>
        <taxon>Eutheria</taxon>
        <taxon>Laurasiatheria</taxon>
        <taxon>Carnivora</taxon>
        <taxon>Feliformia</taxon>
        <taxon>Felidae</taxon>
        <taxon>Felinae</taxon>
        <taxon>Lynx</taxon>
    </lineage>
</organism>
<accession>A0A485P9W4</accession>
<proteinExistence type="predicted"/>
<dbReference type="Gene3D" id="1.10.8.50">
    <property type="match status" value="1"/>
</dbReference>
<gene>
    <name evidence="2" type="ORF">LYPA_23C011913</name>
</gene>
<protein>
    <submittedName>
        <fullName evidence="2">Neil1 protein</fullName>
    </submittedName>
</protein>
<dbReference type="GO" id="GO:0003684">
    <property type="term" value="F:damaged DNA binding"/>
    <property type="evidence" value="ECO:0007669"/>
    <property type="project" value="InterPro"/>
</dbReference>
<dbReference type="PANTHER" id="PTHR22993">
    <property type="entry name" value="FORMAMIDOPYRIMIDINE-DNA GLYCOSYLASE"/>
    <property type="match status" value="1"/>
</dbReference>
<dbReference type="InterPro" id="IPR010979">
    <property type="entry name" value="Ribosomal_uS13-like_H2TH"/>
</dbReference>
<dbReference type="GO" id="GO:0006284">
    <property type="term" value="P:base-excision repair"/>
    <property type="evidence" value="ECO:0007669"/>
    <property type="project" value="InterPro"/>
</dbReference>
<dbReference type="GO" id="GO:0019104">
    <property type="term" value="F:DNA N-glycosylase activity"/>
    <property type="evidence" value="ECO:0007669"/>
    <property type="project" value="TreeGrafter"/>
</dbReference>
<dbReference type="Proteomes" id="UP000386466">
    <property type="component" value="Unassembled WGS sequence"/>
</dbReference>
<feature type="domain" description="Formamidopyrimidine-DNA glycosylase H2TH DNA-binding" evidence="1">
    <location>
        <begin position="52"/>
        <end position="139"/>
    </location>
</feature>
<keyword evidence="3" id="KW-1185">Reference proteome</keyword>
<dbReference type="InterPro" id="IPR015886">
    <property type="entry name" value="H2TH_FPG"/>
</dbReference>
<dbReference type="EMBL" id="CAAGRJ010030396">
    <property type="protein sequence ID" value="VFV41487.1"/>
    <property type="molecule type" value="Genomic_DNA"/>
</dbReference>
<dbReference type="GO" id="GO:0008270">
    <property type="term" value="F:zinc ion binding"/>
    <property type="evidence" value="ECO:0007669"/>
    <property type="project" value="InterPro"/>
</dbReference>
<evidence type="ECO:0000259" key="1">
    <source>
        <dbReference type="SMART" id="SM01232"/>
    </source>
</evidence>
<name>A0A485P9W4_LYNPA</name>
<dbReference type="SMART" id="SM01232">
    <property type="entry name" value="H2TH"/>
    <property type="match status" value="1"/>
</dbReference>
<sequence>MEVPAAKLALRLGKGEWGLPCSFLLHPGIDTPSPSPLSCSKALGMGVENGSHGPRLCSSRENVLRNLADKVFDKPICEALLDQRFFNGIGNYLRAEILYRLKIPPFEKAREVLEALQQHRPSPELTLSQKIRAKLQNPDLLELCHSVPKEVVQLGEAWEAKMANYLCFSMLCNLRAIPAPPGAWMFVDLVVAEWTRPTHLSGICIL</sequence>